<dbReference type="InterPro" id="IPR055259">
    <property type="entry name" value="YkvP/CgeB_Glyco_trans-like"/>
</dbReference>
<dbReference type="AlphaFoldDB" id="A0A1X7I091"/>
<evidence type="ECO:0000313" key="4">
    <source>
        <dbReference type="Proteomes" id="UP000193834"/>
    </source>
</evidence>
<evidence type="ECO:0000313" key="3">
    <source>
        <dbReference type="EMBL" id="SMG07725.1"/>
    </source>
</evidence>
<reference evidence="3 4" key="1">
    <citation type="submission" date="2017-04" db="EMBL/GenBank/DDBJ databases">
        <authorList>
            <person name="Afonso C.L."/>
            <person name="Miller P.J."/>
            <person name="Scott M.A."/>
            <person name="Spackman E."/>
            <person name="Goraichik I."/>
            <person name="Dimitrov K.M."/>
            <person name="Suarez D.L."/>
            <person name="Swayne D.E."/>
        </authorList>
    </citation>
    <scope>NUCLEOTIDE SEQUENCE [LARGE SCALE GENOMIC DNA]</scope>
    <source>
        <strain evidence="3 4">11</strain>
    </source>
</reference>
<dbReference type="RefSeq" id="WP_085492346.1">
    <property type="nucleotide sequence ID" value="NZ_FXAZ01000001.1"/>
</dbReference>
<dbReference type="OrthoDB" id="110463at2"/>
<accession>A0A1X7I091</accession>
<dbReference type="InterPro" id="IPR024542">
    <property type="entry name" value="YkvP_N"/>
</dbReference>
<evidence type="ECO:0000259" key="2">
    <source>
        <dbReference type="Pfam" id="PF13524"/>
    </source>
</evidence>
<dbReference type="Pfam" id="PF13524">
    <property type="entry name" value="Glyco_trans_1_2"/>
    <property type="match status" value="1"/>
</dbReference>
<protein>
    <submittedName>
        <fullName evidence="3">Spore maturation protein CgeB</fullName>
    </submittedName>
</protein>
<gene>
    <name evidence="3" type="ORF">SAMN06295960_0015</name>
</gene>
<dbReference type="STRING" id="1852522.SAMN06295960_0015"/>
<sequence>MKLFYITSGYRRPIDILDNALIKALIAAGYDTTFFLTNRRPLTELIPAIREHAPDLVITLCGPKSHLPITIVHQIRSLGFHTAVWFVDDPYAIDNALEVAAAYDTIFTIDSGCIPYYKAHGCKEVFHLPLGTDLDIFKPYPVHPSYSTDVCFIGTGYKNRLDTMQEMLHYLPPSTRVHLIGHFWEHVDWSRGVRPQLRSKWINFTETPRYFNGAKIVLNLHRSEDDRYLDKNRTGAPAHSINNRTFDISACQAFQLIDYRADLSTYYEPDKEIVGFQSPKEGAELIMHYLNQQEEREAIAARAIARTQREHTFLHRVDRLMSTLALV</sequence>
<dbReference type="Proteomes" id="UP000193834">
    <property type="component" value="Unassembled WGS sequence"/>
</dbReference>
<feature type="domain" description="Spore protein YkvP N-terminal" evidence="1">
    <location>
        <begin position="84"/>
        <end position="157"/>
    </location>
</feature>
<proteinExistence type="predicted"/>
<dbReference type="Pfam" id="PF12996">
    <property type="entry name" value="DUF3880"/>
    <property type="match status" value="1"/>
</dbReference>
<dbReference type="SUPFAM" id="SSF53756">
    <property type="entry name" value="UDP-Glycosyltransferase/glycogen phosphorylase"/>
    <property type="match status" value="1"/>
</dbReference>
<dbReference type="EMBL" id="FXAZ01000001">
    <property type="protein sequence ID" value="SMG07725.1"/>
    <property type="molecule type" value="Genomic_DNA"/>
</dbReference>
<name>A0A1X7I091_9BACL</name>
<organism evidence="3 4">
    <name type="scientific">Paenibacillus aquistagni</name>
    <dbReference type="NCBI Taxonomy" id="1852522"/>
    <lineage>
        <taxon>Bacteria</taxon>
        <taxon>Bacillati</taxon>
        <taxon>Bacillota</taxon>
        <taxon>Bacilli</taxon>
        <taxon>Bacillales</taxon>
        <taxon>Paenibacillaceae</taxon>
        <taxon>Paenibacillus</taxon>
    </lineage>
</organism>
<evidence type="ECO:0000259" key="1">
    <source>
        <dbReference type="Pfam" id="PF12996"/>
    </source>
</evidence>
<feature type="domain" description="Spore protein YkvP/CgeB glycosyl transferase-like" evidence="2">
    <location>
        <begin position="173"/>
        <end position="321"/>
    </location>
</feature>
<keyword evidence="4" id="KW-1185">Reference proteome</keyword>